<feature type="compositionally biased region" description="Polar residues" evidence="6">
    <location>
        <begin position="311"/>
        <end position="322"/>
    </location>
</feature>
<feature type="transmembrane region" description="Helical" evidence="7">
    <location>
        <begin position="85"/>
        <end position="106"/>
    </location>
</feature>
<protein>
    <recommendedName>
        <fullName evidence="8">Rhodopsin domain-containing protein</fullName>
    </recommendedName>
</protein>
<dbReference type="PANTHER" id="PTHR33048:SF47">
    <property type="entry name" value="INTEGRAL MEMBRANE PROTEIN-RELATED"/>
    <property type="match status" value="1"/>
</dbReference>
<evidence type="ECO:0000256" key="7">
    <source>
        <dbReference type="SAM" id="Phobius"/>
    </source>
</evidence>
<evidence type="ECO:0000259" key="8">
    <source>
        <dbReference type="Pfam" id="PF20684"/>
    </source>
</evidence>
<feature type="domain" description="Rhodopsin" evidence="8">
    <location>
        <begin position="26"/>
        <end position="267"/>
    </location>
</feature>
<keyword evidence="4 7" id="KW-0472">Membrane</keyword>
<feature type="transmembrane region" description="Helical" evidence="7">
    <location>
        <begin position="6"/>
        <end position="30"/>
    </location>
</feature>
<dbReference type="Proteomes" id="UP000053599">
    <property type="component" value="Unassembled WGS sequence"/>
</dbReference>
<dbReference type="AlphaFoldDB" id="A0A0D1Z1G0"/>
<evidence type="ECO:0000256" key="4">
    <source>
        <dbReference type="ARBA" id="ARBA00023136"/>
    </source>
</evidence>
<organism evidence="9 10">
    <name type="scientific">Exophiala sideris</name>
    <dbReference type="NCBI Taxonomy" id="1016849"/>
    <lineage>
        <taxon>Eukaryota</taxon>
        <taxon>Fungi</taxon>
        <taxon>Dikarya</taxon>
        <taxon>Ascomycota</taxon>
        <taxon>Pezizomycotina</taxon>
        <taxon>Eurotiomycetes</taxon>
        <taxon>Chaetothyriomycetidae</taxon>
        <taxon>Chaetothyriales</taxon>
        <taxon>Herpotrichiellaceae</taxon>
        <taxon>Exophiala</taxon>
    </lineage>
</organism>
<feature type="transmembrane region" description="Helical" evidence="7">
    <location>
        <begin position="202"/>
        <end position="226"/>
    </location>
</feature>
<evidence type="ECO:0000256" key="6">
    <source>
        <dbReference type="SAM" id="MobiDB-lite"/>
    </source>
</evidence>
<dbReference type="GO" id="GO:0016020">
    <property type="term" value="C:membrane"/>
    <property type="evidence" value="ECO:0007669"/>
    <property type="project" value="UniProtKB-SubCell"/>
</dbReference>
<dbReference type="STRING" id="1016849.A0A0D1Z1G0"/>
<evidence type="ECO:0000313" key="9">
    <source>
        <dbReference type="EMBL" id="KIV87729.1"/>
    </source>
</evidence>
<feature type="transmembrane region" description="Helical" evidence="7">
    <location>
        <begin position="167"/>
        <end position="190"/>
    </location>
</feature>
<gene>
    <name evidence="9" type="ORF">PV11_03255</name>
</gene>
<evidence type="ECO:0000313" key="10">
    <source>
        <dbReference type="Proteomes" id="UP000053599"/>
    </source>
</evidence>
<feature type="transmembrane region" description="Helical" evidence="7">
    <location>
        <begin position="126"/>
        <end position="147"/>
    </location>
</feature>
<keyword evidence="3 7" id="KW-1133">Transmembrane helix</keyword>
<feature type="region of interest" description="Disordered" evidence="6">
    <location>
        <begin position="302"/>
        <end position="331"/>
    </location>
</feature>
<evidence type="ECO:0000256" key="2">
    <source>
        <dbReference type="ARBA" id="ARBA00022692"/>
    </source>
</evidence>
<evidence type="ECO:0000256" key="3">
    <source>
        <dbReference type="ARBA" id="ARBA00022989"/>
    </source>
</evidence>
<dbReference type="EMBL" id="KN846951">
    <property type="protein sequence ID" value="KIV87729.1"/>
    <property type="molecule type" value="Genomic_DNA"/>
</dbReference>
<dbReference type="PANTHER" id="PTHR33048">
    <property type="entry name" value="PTH11-LIKE INTEGRAL MEMBRANE PROTEIN (AFU_ORTHOLOGUE AFUA_5G11245)"/>
    <property type="match status" value="1"/>
</dbReference>
<feature type="transmembrane region" description="Helical" evidence="7">
    <location>
        <begin position="42"/>
        <end position="65"/>
    </location>
</feature>
<reference evidence="9 10" key="1">
    <citation type="submission" date="2015-01" db="EMBL/GenBank/DDBJ databases">
        <title>The Genome Sequence of Exophiala sideris CBS121828.</title>
        <authorList>
            <consortium name="The Broad Institute Genomics Platform"/>
            <person name="Cuomo C."/>
            <person name="de Hoog S."/>
            <person name="Gorbushina A."/>
            <person name="Stielow B."/>
            <person name="Teixiera M."/>
            <person name="Abouelleil A."/>
            <person name="Chapman S.B."/>
            <person name="Priest M."/>
            <person name="Young S.K."/>
            <person name="Wortman J."/>
            <person name="Nusbaum C."/>
            <person name="Birren B."/>
        </authorList>
    </citation>
    <scope>NUCLEOTIDE SEQUENCE [LARGE SCALE GENOMIC DNA]</scope>
    <source>
        <strain evidence="9 10">CBS 121828</strain>
    </source>
</reference>
<accession>A0A0D1Z1G0</accession>
<comment type="similarity">
    <text evidence="5">Belongs to the SAT4 family.</text>
</comment>
<evidence type="ECO:0000256" key="1">
    <source>
        <dbReference type="ARBA" id="ARBA00004141"/>
    </source>
</evidence>
<sequence length="331" mass="36544">MDGSEPASTLACAGVFTTLAIIFSAMRLYSRAIIVRSVHVDDVLVVFAVMCSIALTTLIIFQAYNGLGKHQDTLPHNQAINFFKGIYGGSIVYSIGMLFTQTTFLFQYRNFFIGKWLRRSTDAMIVIVTLEGIGTTLALAFQCLPVGNRYIWDPYAPPVSCINYTAFWFFSALFNVVSSLVICALPLPLINSLRLPKRQKRWLLFVFALGFFTCIASGVRIVGLYISVQHSENDTSYYYCPAATWSSLEMNIGIICSCMPTIKPIVDRVFPELLHEPTRPMPPLRRITPAAGVNGLAGQPVDNGVPLTDKSLGTSAESSSVPTPKKHFEDV</sequence>
<dbReference type="InterPro" id="IPR052337">
    <property type="entry name" value="SAT4-like"/>
</dbReference>
<proteinExistence type="inferred from homology"/>
<dbReference type="OrthoDB" id="10017208at2759"/>
<dbReference type="Pfam" id="PF20684">
    <property type="entry name" value="Fung_rhodopsin"/>
    <property type="match status" value="1"/>
</dbReference>
<keyword evidence="2 7" id="KW-0812">Transmembrane</keyword>
<comment type="subcellular location">
    <subcellularLocation>
        <location evidence="1">Membrane</location>
        <topology evidence="1">Multi-pass membrane protein</topology>
    </subcellularLocation>
</comment>
<dbReference type="HOGENOM" id="CLU_028200_0_2_1"/>
<evidence type="ECO:0000256" key="5">
    <source>
        <dbReference type="ARBA" id="ARBA00038359"/>
    </source>
</evidence>
<name>A0A0D1Z1G0_9EURO</name>
<dbReference type="InterPro" id="IPR049326">
    <property type="entry name" value="Rhodopsin_dom_fungi"/>
</dbReference>